<gene>
    <name evidence="2" type="ORF">K452DRAFT_283901</name>
</gene>
<sequence length="84" mass="8835">MLLVPASVALSSIHLSILHFLNSSRQHPPRSCAMPTLQLPCRTRYSTNLPLTSPTSNQPTTQATALDPPAPQRPASALAPAGPA</sequence>
<protein>
    <submittedName>
        <fullName evidence="2">Uncharacterized protein</fullName>
    </submittedName>
</protein>
<organism evidence="2 3">
    <name type="scientific">Aplosporella prunicola CBS 121167</name>
    <dbReference type="NCBI Taxonomy" id="1176127"/>
    <lineage>
        <taxon>Eukaryota</taxon>
        <taxon>Fungi</taxon>
        <taxon>Dikarya</taxon>
        <taxon>Ascomycota</taxon>
        <taxon>Pezizomycotina</taxon>
        <taxon>Dothideomycetes</taxon>
        <taxon>Dothideomycetes incertae sedis</taxon>
        <taxon>Botryosphaeriales</taxon>
        <taxon>Aplosporellaceae</taxon>
        <taxon>Aplosporella</taxon>
    </lineage>
</organism>
<proteinExistence type="predicted"/>
<feature type="compositionally biased region" description="Polar residues" evidence="1">
    <location>
        <begin position="45"/>
        <end position="64"/>
    </location>
</feature>
<dbReference type="Proteomes" id="UP000799438">
    <property type="component" value="Unassembled WGS sequence"/>
</dbReference>
<name>A0A6A6BN86_9PEZI</name>
<dbReference type="RefSeq" id="XP_033401258.1">
    <property type="nucleotide sequence ID" value="XM_033539855.1"/>
</dbReference>
<dbReference type="GeneID" id="54297351"/>
<evidence type="ECO:0000313" key="2">
    <source>
        <dbReference type="EMBL" id="KAF2145546.1"/>
    </source>
</evidence>
<keyword evidence="3" id="KW-1185">Reference proteome</keyword>
<evidence type="ECO:0000313" key="3">
    <source>
        <dbReference type="Proteomes" id="UP000799438"/>
    </source>
</evidence>
<reference evidence="2" key="1">
    <citation type="journal article" date="2020" name="Stud. Mycol.">
        <title>101 Dothideomycetes genomes: a test case for predicting lifestyles and emergence of pathogens.</title>
        <authorList>
            <person name="Haridas S."/>
            <person name="Albert R."/>
            <person name="Binder M."/>
            <person name="Bloem J."/>
            <person name="Labutti K."/>
            <person name="Salamov A."/>
            <person name="Andreopoulos B."/>
            <person name="Baker S."/>
            <person name="Barry K."/>
            <person name="Bills G."/>
            <person name="Bluhm B."/>
            <person name="Cannon C."/>
            <person name="Castanera R."/>
            <person name="Culley D."/>
            <person name="Daum C."/>
            <person name="Ezra D."/>
            <person name="Gonzalez J."/>
            <person name="Henrissat B."/>
            <person name="Kuo A."/>
            <person name="Liang C."/>
            <person name="Lipzen A."/>
            <person name="Lutzoni F."/>
            <person name="Magnuson J."/>
            <person name="Mondo S."/>
            <person name="Nolan M."/>
            <person name="Ohm R."/>
            <person name="Pangilinan J."/>
            <person name="Park H.-J."/>
            <person name="Ramirez L."/>
            <person name="Alfaro M."/>
            <person name="Sun H."/>
            <person name="Tritt A."/>
            <person name="Yoshinaga Y."/>
            <person name="Zwiers L.-H."/>
            <person name="Turgeon B."/>
            <person name="Goodwin S."/>
            <person name="Spatafora J."/>
            <person name="Crous P."/>
            <person name="Grigoriev I."/>
        </authorList>
    </citation>
    <scope>NUCLEOTIDE SEQUENCE</scope>
    <source>
        <strain evidence="2">CBS 121167</strain>
    </source>
</reference>
<evidence type="ECO:0000256" key="1">
    <source>
        <dbReference type="SAM" id="MobiDB-lite"/>
    </source>
</evidence>
<accession>A0A6A6BN86</accession>
<feature type="region of interest" description="Disordered" evidence="1">
    <location>
        <begin position="45"/>
        <end position="84"/>
    </location>
</feature>
<dbReference type="EMBL" id="ML995477">
    <property type="protein sequence ID" value="KAF2145546.1"/>
    <property type="molecule type" value="Genomic_DNA"/>
</dbReference>
<dbReference type="AlphaFoldDB" id="A0A6A6BN86"/>